<dbReference type="AlphaFoldDB" id="A0A0D8YEI5"/>
<keyword evidence="6" id="KW-0648">Protein biosynthesis</keyword>
<evidence type="ECO:0000259" key="10">
    <source>
        <dbReference type="PROSITE" id="PS50862"/>
    </source>
</evidence>
<evidence type="ECO:0000256" key="3">
    <source>
        <dbReference type="ARBA" id="ARBA00022598"/>
    </source>
</evidence>
<dbReference type="SUPFAM" id="SSF55681">
    <property type="entry name" value="Class II aaRS and biotin synthetases"/>
    <property type="match status" value="1"/>
</dbReference>
<evidence type="ECO:0000256" key="2">
    <source>
        <dbReference type="ARBA" id="ARBA00013163"/>
    </source>
</evidence>
<dbReference type="InterPro" id="IPR002320">
    <property type="entry name" value="Thr-tRNA-ligase_IIa"/>
</dbReference>
<comment type="similarity">
    <text evidence="1">Belongs to the class-II aminoacyl-tRNA synthetase family.</text>
</comment>
<reference evidence="11 12" key="1">
    <citation type="submission" date="2013-11" db="EMBL/GenBank/DDBJ databases">
        <title>Draft genome of the bovine lungworm Dictyocaulus viviparus.</title>
        <authorList>
            <person name="Mitreva M."/>
        </authorList>
    </citation>
    <scope>NUCLEOTIDE SEQUENCE [LARGE SCALE GENOMIC DNA]</scope>
    <source>
        <strain evidence="11 12">HannoverDv2000</strain>
    </source>
</reference>
<dbReference type="PANTHER" id="PTHR11451">
    <property type="entry name" value="THREONINE-TRNA LIGASE"/>
    <property type="match status" value="1"/>
</dbReference>
<reference evidence="12" key="2">
    <citation type="journal article" date="2016" name="Sci. Rep.">
        <title>Dictyocaulus viviparus genome, variome and transcriptome elucidate lungworm biology and support future intervention.</title>
        <authorList>
            <person name="McNulty S.N."/>
            <person name="Strube C."/>
            <person name="Rosa B.A."/>
            <person name="Martin J.C."/>
            <person name="Tyagi R."/>
            <person name="Choi Y.J."/>
            <person name="Wang Q."/>
            <person name="Hallsworth Pepin K."/>
            <person name="Zhang X."/>
            <person name="Ozersky P."/>
            <person name="Wilson R.K."/>
            <person name="Sternberg P.W."/>
            <person name="Gasser R.B."/>
            <person name="Mitreva M."/>
        </authorList>
    </citation>
    <scope>NUCLEOTIDE SEQUENCE [LARGE SCALE GENOMIC DNA]</scope>
    <source>
        <strain evidence="12">HannoverDv2000</strain>
    </source>
</reference>
<evidence type="ECO:0000256" key="4">
    <source>
        <dbReference type="ARBA" id="ARBA00022741"/>
    </source>
</evidence>
<feature type="domain" description="Aminoacyl-transfer RNA synthetases class-II family profile" evidence="10">
    <location>
        <begin position="93"/>
        <end position="333"/>
    </location>
</feature>
<evidence type="ECO:0000313" key="11">
    <source>
        <dbReference type="EMBL" id="KJH53046.1"/>
    </source>
</evidence>
<protein>
    <recommendedName>
        <fullName evidence="2">threonine--tRNA ligase</fullName>
        <ecNumber evidence="2">6.1.1.3</ecNumber>
    </recommendedName>
    <alternativeName>
        <fullName evidence="8">Threonyl-tRNA synthetase</fullName>
    </alternativeName>
</protein>
<dbReference type="Pfam" id="PF00587">
    <property type="entry name" value="tRNA-synt_2b"/>
    <property type="match status" value="1"/>
</dbReference>
<evidence type="ECO:0000256" key="9">
    <source>
        <dbReference type="ARBA" id="ARBA00049515"/>
    </source>
</evidence>
<keyword evidence="4" id="KW-0547">Nucleotide-binding</keyword>
<evidence type="ECO:0000256" key="7">
    <source>
        <dbReference type="ARBA" id="ARBA00023146"/>
    </source>
</evidence>
<dbReference type="InterPro" id="IPR004154">
    <property type="entry name" value="Anticodon-bd"/>
</dbReference>
<dbReference type="SUPFAM" id="SSF52954">
    <property type="entry name" value="Class II aaRS ABD-related"/>
    <property type="match status" value="1"/>
</dbReference>
<keyword evidence="12" id="KW-1185">Reference proteome</keyword>
<gene>
    <name evidence="11" type="ORF">DICVIV_00731</name>
</gene>
<dbReference type="InterPro" id="IPR036621">
    <property type="entry name" value="Anticodon-bd_dom_sf"/>
</dbReference>
<sequence>MVPAQGDDDPDVAYQTTMQWTTNSEGYGQTYTHCDQIIECNQEQRATTGRYECPIQSRLPFFNSLTPKFTYWCPKSTHAYNLLVELITSEYLKRGFHEAVTPNMYADSMWEPSGRCQYFSQEISRLEVLRYEMMTANCSGHCLFYGHRTPSYAELPIKYADFGAIHRSTELCYPLVLPYIYRFIEDDSHIFCRPDQITQEVKESLDLASLFYEQVMKFKIELKLSTRSADIEKWNDAEEALKIILKERSMLRVNDGAAPHYGPRIDIVVREPHGRYYLHGWLQLDFELPERFDLGYENEDGIRLRPVLLHRAVLAPAEIFLGIIGNECARLWPFWLSLQQVAVIPVCASSISYARKVVKELQDANFKVEANYKCTGTLNRRIKLAVSYKHTFTLVVGRNEAVNGTVNIRTRNDHVLGEFPFDEVLSEFRRFVNEYCDDLQCFQTFEKKSSFQNTLSS</sequence>
<dbReference type="PANTHER" id="PTHR11451:SF46">
    <property type="entry name" value="THREONINE--TRNA LIGASE"/>
    <property type="match status" value="1"/>
</dbReference>
<dbReference type="Gene3D" id="3.40.50.800">
    <property type="entry name" value="Anticodon-binding domain"/>
    <property type="match status" value="1"/>
</dbReference>
<dbReference type="GO" id="GO:0006435">
    <property type="term" value="P:threonyl-tRNA aminoacylation"/>
    <property type="evidence" value="ECO:0007669"/>
    <property type="project" value="InterPro"/>
</dbReference>
<dbReference type="OrthoDB" id="5423599at2759"/>
<dbReference type="Proteomes" id="UP000053766">
    <property type="component" value="Unassembled WGS sequence"/>
</dbReference>
<evidence type="ECO:0000313" key="12">
    <source>
        <dbReference type="Proteomes" id="UP000053766"/>
    </source>
</evidence>
<organism evidence="11 12">
    <name type="scientific">Dictyocaulus viviparus</name>
    <name type="common">Bovine lungworm</name>
    <dbReference type="NCBI Taxonomy" id="29172"/>
    <lineage>
        <taxon>Eukaryota</taxon>
        <taxon>Metazoa</taxon>
        <taxon>Ecdysozoa</taxon>
        <taxon>Nematoda</taxon>
        <taxon>Chromadorea</taxon>
        <taxon>Rhabditida</taxon>
        <taxon>Rhabditina</taxon>
        <taxon>Rhabditomorpha</taxon>
        <taxon>Strongyloidea</taxon>
        <taxon>Metastrongylidae</taxon>
        <taxon>Dictyocaulus</taxon>
    </lineage>
</organism>
<dbReference type="InterPro" id="IPR006195">
    <property type="entry name" value="aa-tRNA-synth_II"/>
</dbReference>
<dbReference type="PRINTS" id="PR01047">
    <property type="entry name" value="TRNASYNTHTHR"/>
</dbReference>
<name>A0A0D8YEI5_DICVI</name>
<dbReference type="Pfam" id="PF03129">
    <property type="entry name" value="HGTP_anticodon"/>
    <property type="match status" value="1"/>
</dbReference>
<evidence type="ECO:0000256" key="6">
    <source>
        <dbReference type="ARBA" id="ARBA00022917"/>
    </source>
</evidence>
<keyword evidence="3" id="KW-0436">Ligase</keyword>
<keyword evidence="7" id="KW-0030">Aminoacyl-tRNA synthetase</keyword>
<comment type="catalytic activity">
    <reaction evidence="9">
        <text>tRNA(Thr) + L-threonine + ATP = L-threonyl-tRNA(Thr) + AMP + diphosphate + H(+)</text>
        <dbReference type="Rhea" id="RHEA:24624"/>
        <dbReference type="Rhea" id="RHEA-COMP:9670"/>
        <dbReference type="Rhea" id="RHEA-COMP:9704"/>
        <dbReference type="ChEBI" id="CHEBI:15378"/>
        <dbReference type="ChEBI" id="CHEBI:30616"/>
        <dbReference type="ChEBI" id="CHEBI:33019"/>
        <dbReference type="ChEBI" id="CHEBI:57926"/>
        <dbReference type="ChEBI" id="CHEBI:78442"/>
        <dbReference type="ChEBI" id="CHEBI:78534"/>
        <dbReference type="ChEBI" id="CHEBI:456215"/>
        <dbReference type="EC" id="6.1.1.3"/>
    </reaction>
</comment>
<dbReference type="STRING" id="29172.A0A0D8YEI5"/>
<dbReference type="GO" id="GO:0005739">
    <property type="term" value="C:mitochondrion"/>
    <property type="evidence" value="ECO:0007669"/>
    <property type="project" value="TreeGrafter"/>
</dbReference>
<accession>A0A0D8YEI5</accession>
<dbReference type="PROSITE" id="PS50862">
    <property type="entry name" value="AA_TRNA_LIGASE_II"/>
    <property type="match status" value="1"/>
</dbReference>
<dbReference type="GO" id="GO:0005524">
    <property type="term" value="F:ATP binding"/>
    <property type="evidence" value="ECO:0007669"/>
    <property type="project" value="UniProtKB-KW"/>
</dbReference>
<dbReference type="EC" id="6.1.1.3" evidence="2"/>
<evidence type="ECO:0000256" key="5">
    <source>
        <dbReference type="ARBA" id="ARBA00022840"/>
    </source>
</evidence>
<evidence type="ECO:0000256" key="1">
    <source>
        <dbReference type="ARBA" id="ARBA00008226"/>
    </source>
</evidence>
<dbReference type="InterPro" id="IPR045864">
    <property type="entry name" value="aa-tRNA-synth_II/BPL/LPL"/>
</dbReference>
<evidence type="ECO:0000256" key="8">
    <source>
        <dbReference type="ARBA" id="ARBA00031900"/>
    </source>
</evidence>
<dbReference type="GO" id="GO:0004829">
    <property type="term" value="F:threonine-tRNA ligase activity"/>
    <property type="evidence" value="ECO:0007669"/>
    <property type="project" value="UniProtKB-EC"/>
</dbReference>
<dbReference type="InterPro" id="IPR002314">
    <property type="entry name" value="aa-tRNA-synt_IIb"/>
</dbReference>
<dbReference type="EMBL" id="KN716156">
    <property type="protein sequence ID" value="KJH53046.1"/>
    <property type="molecule type" value="Genomic_DNA"/>
</dbReference>
<dbReference type="Gene3D" id="3.30.930.10">
    <property type="entry name" value="Bira Bifunctional Protein, Domain 2"/>
    <property type="match status" value="1"/>
</dbReference>
<keyword evidence="5" id="KW-0067">ATP-binding</keyword>
<proteinExistence type="inferred from homology"/>